<evidence type="ECO:0000256" key="1">
    <source>
        <dbReference type="ARBA" id="ARBA00023172"/>
    </source>
</evidence>
<proteinExistence type="predicted"/>
<dbReference type="InterPro" id="IPR051917">
    <property type="entry name" value="Transposase-Integrase"/>
</dbReference>
<keyword evidence="1" id="KW-0233">DNA recombination</keyword>
<dbReference type="PANTHER" id="PTHR10948">
    <property type="entry name" value="TRANSPOSASE"/>
    <property type="match status" value="1"/>
</dbReference>
<evidence type="ECO:0000313" key="3">
    <source>
        <dbReference type="EMBL" id="AWM74810.1"/>
    </source>
</evidence>
<reference evidence="3 4" key="1">
    <citation type="submission" date="2018-05" db="EMBL/GenBank/DDBJ databases">
        <title>Reference genomes for bee gut microbiota database.</title>
        <authorList>
            <person name="Ellegaard K.M."/>
        </authorList>
    </citation>
    <scope>NUCLEOTIDE SEQUENCE [LARGE SCALE GENOMIC DNA]</scope>
    <source>
        <strain evidence="3 4">ESL0186</strain>
    </source>
</reference>
<dbReference type="Gene3D" id="3.30.420.10">
    <property type="entry name" value="Ribonuclease H-like superfamily/Ribonuclease H"/>
    <property type="match status" value="1"/>
</dbReference>
<accession>A0ABM6VYT2</accession>
<dbReference type="PROSITE" id="PS50994">
    <property type="entry name" value="INTEGRASE"/>
    <property type="match status" value="1"/>
</dbReference>
<keyword evidence="4" id="KW-1185">Reference proteome</keyword>
<dbReference type="InterPro" id="IPR053392">
    <property type="entry name" value="Transposase_IS30-like"/>
</dbReference>
<feature type="domain" description="Integrase catalytic" evidence="2">
    <location>
        <begin position="175"/>
        <end position="342"/>
    </location>
</feature>
<dbReference type="PANTHER" id="PTHR10948:SF23">
    <property type="entry name" value="TRANSPOSASE INSI FOR INSERTION SEQUENCE ELEMENT IS30A-RELATED"/>
    <property type="match status" value="1"/>
</dbReference>
<dbReference type="Pfam" id="PF13936">
    <property type="entry name" value="HTH_38"/>
    <property type="match status" value="1"/>
</dbReference>
<dbReference type="RefSeq" id="WP_109585894.1">
    <property type="nucleotide sequence ID" value="NZ_CP029477.1"/>
</dbReference>
<evidence type="ECO:0000259" key="2">
    <source>
        <dbReference type="PROSITE" id="PS50994"/>
    </source>
</evidence>
<dbReference type="EMBL" id="CP029477">
    <property type="protein sequence ID" value="AWM74810.1"/>
    <property type="molecule type" value="Genomic_DNA"/>
</dbReference>
<evidence type="ECO:0000313" key="4">
    <source>
        <dbReference type="Proteomes" id="UP000246036"/>
    </source>
</evidence>
<dbReference type="SUPFAM" id="SSF53098">
    <property type="entry name" value="Ribonuclease H-like"/>
    <property type="match status" value="1"/>
</dbReference>
<dbReference type="NCBIfam" id="NF033563">
    <property type="entry name" value="transpos_IS30"/>
    <property type="match status" value="1"/>
</dbReference>
<name>A0ABM6VYT2_9LACO</name>
<gene>
    <name evidence="3" type="ORF">DKL58_01845</name>
</gene>
<organism evidence="3 4">
    <name type="scientific">Lactobacillus kullabergensis</name>
    <dbReference type="NCBI Taxonomy" id="1218493"/>
    <lineage>
        <taxon>Bacteria</taxon>
        <taxon>Bacillati</taxon>
        <taxon>Bacillota</taxon>
        <taxon>Bacilli</taxon>
        <taxon>Lactobacillales</taxon>
        <taxon>Lactobacillaceae</taxon>
        <taxon>Lactobacillus</taxon>
    </lineage>
</organism>
<dbReference type="InterPro" id="IPR036397">
    <property type="entry name" value="RNaseH_sf"/>
</dbReference>
<dbReference type="Pfam" id="PF00665">
    <property type="entry name" value="rve"/>
    <property type="match status" value="1"/>
</dbReference>
<dbReference type="InterPro" id="IPR001584">
    <property type="entry name" value="Integrase_cat-core"/>
</dbReference>
<protein>
    <submittedName>
        <fullName evidence="3">IS30 family transposase</fullName>
    </submittedName>
</protein>
<dbReference type="InterPro" id="IPR012337">
    <property type="entry name" value="RNaseH-like_sf"/>
</dbReference>
<dbReference type="Gene3D" id="1.10.10.60">
    <property type="entry name" value="Homeodomain-like"/>
    <property type="match status" value="1"/>
</dbReference>
<dbReference type="InterPro" id="IPR025246">
    <property type="entry name" value="IS30-like_HTH"/>
</dbReference>
<sequence length="349" mass="40832">MNSLNSTISTHQKGQHLALQDRVIIQVLRSQGQSLRQIARALNCSPTTVKYELERGHISLYHGKRHRYDAQKAQRRYQIRRLNCGRKQAFLAKTRFIKYVEQHFFKQGWSLDACAGRALASGAFTRNETVCTKTLYHYVELGLLQIKATDLPECLSRKTKAKRVRRHKRQLGRSISERPAAINQRREFGHWECDLVLGHKTKDDQALLTLYERMTRKFMIIPIKDNTAASVMAAFKTLPSQYQEHWHEVFKTITTDNGSEFADLAQLEQAAQTLVYYAHPYTSCEKGGVERHNRLIRRFIPKGKYIKDYDLVQIYGIEDWCNNLPRKILAYHTPDELYERRLDCIYQIK</sequence>
<dbReference type="Proteomes" id="UP000246036">
    <property type="component" value="Chromosome"/>
</dbReference>